<keyword evidence="3" id="KW-0862">Zinc</keyword>
<organism evidence="6 7">
    <name type="scientific">Liparis tanakae</name>
    <name type="common">Tanaka's snailfish</name>
    <dbReference type="NCBI Taxonomy" id="230148"/>
    <lineage>
        <taxon>Eukaryota</taxon>
        <taxon>Metazoa</taxon>
        <taxon>Chordata</taxon>
        <taxon>Craniata</taxon>
        <taxon>Vertebrata</taxon>
        <taxon>Euteleostomi</taxon>
        <taxon>Actinopterygii</taxon>
        <taxon>Neopterygii</taxon>
        <taxon>Teleostei</taxon>
        <taxon>Neoteleostei</taxon>
        <taxon>Acanthomorphata</taxon>
        <taxon>Eupercaria</taxon>
        <taxon>Perciformes</taxon>
        <taxon>Cottioidei</taxon>
        <taxon>Cottales</taxon>
        <taxon>Liparidae</taxon>
        <taxon>Liparis</taxon>
    </lineage>
</organism>
<feature type="compositionally biased region" description="Low complexity" evidence="4">
    <location>
        <begin position="117"/>
        <end position="134"/>
    </location>
</feature>
<gene>
    <name evidence="6" type="primary">XAF1</name>
    <name evidence="6" type="ORF">EYF80_058156</name>
</gene>
<feature type="region of interest" description="Disordered" evidence="4">
    <location>
        <begin position="1"/>
        <end position="30"/>
    </location>
</feature>
<feature type="compositionally biased region" description="Gly residues" evidence="4">
    <location>
        <begin position="135"/>
        <end position="156"/>
    </location>
</feature>
<proteinExistence type="predicted"/>
<feature type="domain" description="TRAFD1/XAF1 zinc finger" evidence="5">
    <location>
        <begin position="61"/>
        <end position="97"/>
    </location>
</feature>
<protein>
    <submittedName>
        <fullName evidence="6">XIAP-associated factor 1</fullName>
    </submittedName>
</protein>
<keyword evidence="7" id="KW-1185">Reference proteome</keyword>
<dbReference type="AlphaFoldDB" id="A0A4Z2ERZ5"/>
<dbReference type="PANTHER" id="PTHR16295">
    <property type="entry name" value="TRAF-TYPE ZINC FINGER PROTEIN-RELATED"/>
    <property type="match status" value="1"/>
</dbReference>
<dbReference type="InterPro" id="IPR051986">
    <property type="entry name" value="Innate_Immune_Apopt_Reg"/>
</dbReference>
<feature type="region of interest" description="Disordered" evidence="4">
    <location>
        <begin position="103"/>
        <end position="218"/>
    </location>
</feature>
<reference evidence="6 7" key="1">
    <citation type="submission" date="2019-03" db="EMBL/GenBank/DDBJ databases">
        <title>First draft genome of Liparis tanakae, snailfish: a comprehensive survey of snailfish specific genes.</title>
        <authorList>
            <person name="Kim W."/>
            <person name="Song I."/>
            <person name="Jeong J.-H."/>
            <person name="Kim D."/>
            <person name="Kim S."/>
            <person name="Ryu S."/>
            <person name="Song J.Y."/>
            <person name="Lee S.K."/>
        </authorList>
    </citation>
    <scope>NUCLEOTIDE SEQUENCE [LARGE SCALE GENOMIC DNA]</scope>
    <source>
        <tissue evidence="6">Muscle</tissue>
    </source>
</reference>
<evidence type="ECO:0000256" key="1">
    <source>
        <dbReference type="ARBA" id="ARBA00022723"/>
    </source>
</evidence>
<evidence type="ECO:0000313" key="7">
    <source>
        <dbReference type="Proteomes" id="UP000314294"/>
    </source>
</evidence>
<dbReference type="InterPro" id="IPR049439">
    <property type="entry name" value="TRAFD1-XIAF1_Znf"/>
</dbReference>
<dbReference type="Gene3D" id="3.30.40.10">
    <property type="entry name" value="Zinc/RING finger domain, C3HC4 (zinc finger)"/>
    <property type="match status" value="1"/>
</dbReference>
<keyword evidence="2" id="KW-0863">Zinc-finger</keyword>
<dbReference type="PANTHER" id="PTHR16295:SF17">
    <property type="entry name" value="XIAP-ASSOCIATED FACTOR 1"/>
    <property type="match status" value="1"/>
</dbReference>
<dbReference type="Proteomes" id="UP000314294">
    <property type="component" value="Unassembled WGS sequence"/>
</dbReference>
<evidence type="ECO:0000256" key="3">
    <source>
        <dbReference type="ARBA" id="ARBA00022833"/>
    </source>
</evidence>
<evidence type="ECO:0000256" key="2">
    <source>
        <dbReference type="ARBA" id="ARBA00022771"/>
    </source>
</evidence>
<evidence type="ECO:0000256" key="4">
    <source>
        <dbReference type="SAM" id="MobiDB-lite"/>
    </source>
</evidence>
<feature type="compositionally biased region" description="Gly residues" evidence="4">
    <location>
        <begin position="105"/>
        <end position="116"/>
    </location>
</feature>
<dbReference type="InterPro" id="IPR013083">
    <property type="entry name" value="Znf_RING/FYVE/PHD"/>
</dbReference>
<dbReference type="GO" id="GO:0008270">
    <property type="term" value="F:zinc ion binding"/>
    <property type="evidence" value="ECO:0007669"/>
    <property type="project" value="UniProtKB-KW"/>
</dbReference>
<dbReference type="EMBL" id="SRLO01003240">
    <property type="protein sequence ID" value="TNN31687.1"/>
    <property type="molecule type" value="Genomic_DNA"/>
</dbReference>
<evidence type="ECO:0000313" key="6">
    <source>
        <dbReference type="EMBL" id="TNN31687.1"/>
    </source>
</evidence>
<dbReference type="OrthoDB" id="193703at2759"/>
<comment type="caution">
    <text evidence="6">The sequence shown here is derived from an EMBL/GenBank/DDBJ whole genome shotgun (WGS) entry which is preliminary data.</text>
</comment>
<keyword evidence="1" id="KW-0479">Metal-binding</keyword>
<dbReference type="Pfam" id="PF21366">
    <property type="entry name" value="TRAFD1-XIAF1_ZnF"/>
    <property type="match status" value="1"/>
</dbReference>
<sequence length="248" mass="25426">MLRVSPADGALSPRGSPGESTGPEAPPPLPLWRRRAERALRLASQADLCERRLLLCEFCQLQLPLRQLQLHRPACGSRTERCGGCSCYVTLRDRPGHTCPATGGSATGGSATGGSATGDSETGGSATGDSATGGSATGGSATGGSATGGSATGGWATGDSATGDSAPQTAGKLPRNKKEEEEDEEEAPPSGQRATPWLSRGFRGPRPRGGGGAGDPDRISSCPHCHLALPLATLRWHQVKCHIVINLR</sequence>
<accession>A0A4Z2ERZ5</accession>
<evidence type="ECO:0000259" key="5">
    <source>
        <dbReference type="Pfam" id="PF21366"/>
    </source>
</evidence>
<dbReference type="GO" id="GO:0005739">
    <property type="term" value="C:mitochondrion"/>
    <property type="evidence" value="ECO:0007669"/>
    <property type="project" value="TreeGrafter"/>
</dbReference>
<name>A0A4Z2ERZ5_9TELE</name>